<dbReference type="PANTHER" id="PTHR43777:SF1">
    <property type="entry name" value="MOLYBDENUM COFACTOR CYTIDYLYLTRANSFERASE"/>
    <property type="match status" value="1"/>
</dbReference>
<evidence type="ECO:0000259" key="1">
    <source>
        <dbReference type="Pfam" id="PF12804"/>
    </source>
</evidence>
<dbReference type="PANTHER" id="PTHR43777">
    <property type="entry name" value="MOLYBDENUM COFACTOR CYTIDYLYLTRANSFERASE"/>
    <property type="match status" value="1"/>
</dbReference>
<dbReference type="InterPro" id="IPR025877">
    <property type="entry name" value="MobA-like_NTP_Trfase"/>
</dbReference>
<evidence type="ECO:0000313" key="2">
    <source>
        <dbReference type="EMBL" id="TLC99303.1"/>
    </source>
</evidence>
<dbReference type="RefSeq" id="WP_027294745.1">
    <property type="nucleotide sequence ID" value="NZ_JBHTNY010000033.1"/>
</dbReference>
<gene>
    <name evidence="2" type="ORF">DSM106044_03903</name>
</gene>
<evidence type="ECO:0000313" key="3">
    <source>
        <dbReference type="Proteomes" id="UP000306509"/>
    </source>
</evidence>
<keyword evidence="3" id="KW-1185">Reference proteome</keyword>
<keyword evidence="2" id="KW-0808">Transferase</keyword>
<feature type="domain" description="MobA-like NTP transferase" evidence="1">
    <location>
        <begin position="6"/>
        <end position="169"/>
    </location>
</feature>
<dbReference type="SUPFAM" id="SSF53448">
    <property type="entry name" value="Nucleotide-diphospho-sugar transferases"/>
    <property type="match status" value="1"/>
</dbReference>
<name>A0A4U8Q4X3_9FIRM</name>
<dbReference type="CDD" id="cd04182">
    <property type="entry name" value="GT_2_like_f"/>
    <property type="match status" value="1"/>
</dbReference>
<dbReference type="Gene3D" id="3.90.550.10">
    <property type="entry name" value="Spore Coat Polysaccharide Biosynthesis Protein SpsA, Chain A"/>
    <property type="match status" value="1"/>
</dbReference>
<dbReference type="InterPro" id="IPR029044">
    <property type="entry name" value="Nucleotide-diphossugar_trans"/>
</dbReference>
<reference evidence="2 3" key="1">
    <citation type="journal article" date="2019" name="Anaerobe">
        <title>Detection of Robinsoniella peoriensis in multiple bone samples of a trauma patient.</title>
        <authorList>
            <person name="Schrottner P."/>
            <person name="Hartwich K."/>
            <person name="Bunk B."/>
            <person name="Schober I."/>
            <person name="Helbig S."/>
            <person name="Rudolph W.W."/>
            <person name="Gunzer F."/>
        </authorList>
    </citation>
    <scope>NUCLEOTIDE SEQUENCE [LARGE SCALE GENOMIC DNA]</scope>
    <source>
        <strain evidence="2 3">DSM 106044</strain>
    </source>
</reference>
<sequence>MNLALILLAAGNSRRFKSNKLLYEIDESPMYLHIVKEIEKLPGDTFVSKIIVTQYPQIEQEMKKRGYRTIRNAHSEWGISHSIKLGITALCSENNIVDGICFAVCDQPFLTAQTITALIQTWTTGQKGIACLKYKEHTGNPVIFHWKYKDELLGLEGDTGGKKVLNRHKQEAVYCEITDGRELEDMDFQ</sequence>
<dbReference type="AlphaFoldDB" id="A0A4U8Q4X3"/>
<protein>
    <submittedName>
        <fullName evidence="2">Bifunctional N-acetylglucosamine-1-phosphate uridyltransferase/glucosamine-1-phosphate acetyltransferase</fullName>
    </submittedName>
</protein>
<accession>A0A4U8Q4X3</accession>
<dbReference type="GO" id="GO:0016779">
    <property type="term" value="F:nucleotidyltransferase activity"/>
    <property type="evidence" value="ECO:0007669"/>
    <property type="project" value="UniProtKB-ARBA"/>
</dbReference>
<dbReference type="Proteomes" id="UP000306509">
    <property type="component" value="Unassembled WGS sequence"/>
</dbReference>
<organism evidence="2 3">
    <name type="scientific">Robinsoniella peoriensis</name>
    <dbReference type="NCBI Taxonomy" id="180332"/>
    <lineage>
        <taxon>Bacteria</taxon>
        <taxon>Bacillati</taxon>
        <taxon>Bacillota</taxon>
        <taxon>Clostridia</taxon>
        <taxon>Lachnospirales</taxon>
        <taxon>Lachnospiraceae</taxon>
        <taxon>Robinsoniella</taxon>
    </lineage>
</organism>
<comment type="caution">
    <text evidence="2">The sequence shown here is derived from an EMBL/GenBank/DDBJ whole genome shotgun (WGS) entry which is preliminary data.</text>
</comment>
<dbReference type="Pfam" id="PF12804">
    <property type="entry name" value="NTP_transf_3"/>
    <property type="match status" value="1"/>
</dbReference>
<proteinExistence type="predicted"/>
<dbReference type="EMBL" id="QGQD01000072">
    <property type="protein sequence ID" value="TLC99303.1"/>
    <property type="molecule type" value="Genomic_DNA"/>
</dbReference>
<dbReference type="STRING" id="180332.GCA_000797495_02911"/>